<dbReference type="InterPro" id="IPR003439">
    <property type="entry name" value="ABC_transporter-like_ATP-bd"/>
</dbReference>
<sequence length="407" mass="43775">MATKASTNAPTLQPPAPAGETPRLQVEGLTRSFGGRPVVKDVSLTVMPGQVTCLLGPSGCGKSTTLRIIAGVETADAGRVIVDGEEMTAPGLHVPPERRGIGLMFQDFALFPHLSVAENVAFGLTSGSRAEKRARVEELLRRVRLERYIDAYPHELSGGEQQRVALARALAPRPRVMLMDEPFSGLDNRLRDGIRDETLDILKEEGAAVLLVTHEPEEAMRMADEIALMRGGRIVQKGAPYNVYNAPVDQAAAAFFSDLNVIRGVVRGALTDTPFGQFLAPGIPDGTMVDIVIRPQHLKLDLDRGGRGPAPTPQEGTWARGVVVRARFLGAESLVELRMDYDGSILRASVPSVFLPKPGTPLWVAFRRDRCFVFPSSPEISHTGLVREGETDAAAEALADAGAAAPR</sequence>
<dbReference type="PANTHER" id="PTHR42781">
    <property type="entry name" value="SPERMIDINE/PUTRESCINE IMPORT ATP-BINDING PROTEIN POTA"/>
    <property type="match status" value="1"/>
</dbReference>
<reference evidence="14" key="1">
    <citation type="submission" date="2016-10" db="EMBL/GenBank/DDBJ databases">
        <authorList>
            <person name="Varghese N."/>
            <person name="Submissions S."/>
        </authorList>
    </citation>
    <scope>NUCLEOTIDE SEQUENCE [LARGE SCALE GENOMIC DNA]</scope>
    <source>
        <strain evidence="14">CGMCC 1.10789</strain>
    </source>
</reference>
<dbReference type="Gene3D" id="3.40.50.300">
    <property type="entry name" value="P-loop containing nucleotide triphosphate hydrolases"/>
    <property type="match status" value="1"/>
</dbReference>
<feature type="compositionally biased region" description="Polar residues" evidence="11">
    <location>
        <begin position="1"/>
        <end position="11"/>
    </location>
</feature>
<dbReference type="SMART" id="SM00382">
    <property type="entry name" value="AAA"/>
    <property type="match status" value="1"/>
</dbReference>
<evidence type="ECO:0000256" key="8">
    <source>
        <dbReference type="ARBA" id="ARBA00023004"/>
    </source>
</evidence>
<organism evidence="13 14">
    <name type="scientific">Meinhardsimonia xiamenensis</name>
    <dbReference type="NCBI Taxonomy" id="990712"/>
    <lineage>
        <taxon>Bacteria</taxon>
        <taxon>Pseudomonadati</taxon>
        <taxon>Pseudomonadota</taxon>
        <taxon>Alphaproteobacteria</taxon>
        <taxon>Rhodobacterales</taxon>
        <taxon>Paracoccaceae</taxon>
        <taxon>Meinhardsimonia</taxon>
    </lineage>
</organism>
<evidence type="ECO:0000256" key="7">
    <source>
        <dbReference type="ARBA" id="ARBA00022967"/>
    </source>
</evidence>
<dbReference type="Pfam" id="PF00005">
    <property type="entry name" value="ABC_tran"/>
    <property type="match status" value="1"/>
</dbReference>
<dbReference type="CDD" id="cd03259">
    <property type="entry name" value="ABC_Carb_Solutes_like"/>
    <property type="match status" value="1"/>
</dbReference>
<dbReference type="InterPro" id="IPR027417">
    <property type="entry name" value="P-loop_NTPase"/>
</dbReference>
<dbReference type="SUPFAM" id="SSF50331">
    <property type="entry name" value="MOP-like"/>
    <property type="match status" value="1"/>
</dbReference>
<dbReference type="Pfam" id="PF08402">
    <property type="entry name" value="TOBE_2"/>
    <property type="match status" value="1"/>
</dbReference>
<keyword evidence="5" id="KW-0547">Nucleotide-binding</keyword>
<dbReference type="FunFam" id="3.40.50.300:FF:000425">
    <property type="entry name" value="Probable ABC transporter, ATP-binding subunit"/>
    <property type="match status" value="1"/>
</dbReference>
<keyword evidence="7" id="KW-1278">Translocase</keyword>
<keyword evidence="6 13" id="KW-0067">ATP-binding</keyword>
<evidence type="ECO:0000259" key="12">
    <source>
        <dbReference type="PROSITE" id="PS50893"/>
    </source>
</evidence>
<dbReference type="GO" id="GO:0015697">
    <property type="term" value="P:quaternary ammonium group transport"/>
    <property type="evidence" value="ECO:0007669"/>
    <property type="project" value="UniProtKB-ARBA"/>
</dbReference>
<dbReference type="SUPFAM" id="SSF52540">
    <property type="entry name" value="P-loop containing nucleoside triphosphate hydrolases"/>
    <property type="match status" value="1"/>
</dbReference>
<evidence type="ECO:0000256" key="6">
    <source>
        <dbReference type="ARBA" id="ARBA00022840"/>
    </source>
</evidence>
<evidence type="ECO:0000256" key="5">
    <source>
        <dbReference type="ARBA" id="ARBA00022741"/>
    </source>
</evidence>
<feature type="domain" description="ABC transporter" evidence="12">
    <location>
        <begin position="24"/>
        <end position="256"/>
    </location>
</feature>
<evidence type="ECO:0000256" key="4">
    <source>
        <dbReference type="ARBA" id="ARBA00022519"/>
    </source>
</evidence>
<keyword evidence="8" id="KW-0408">Iron</keyword>
<dbReference type="InterPro" id="IPR008995">
    <property type="entry name" value="Mo/tungstate-bd_C_term_dom"/>
</dbReference>
<protein>
    <submittedName>
        <fullName evidence="13">Iron(III) transport system ATP-binding protein</fullName>
    </submittedName>
</protein>
<dbReference type="STRING" id="990712.SAMN05216257_102197"/>
<evidence type="ECO:0000313" key="13">
    <source>
        <dbReference type="EMBL" id="SDK28337.1"/>
    </source>
</evidence>
<dbReference type="InterPro" id="IPR015853">
    <property type="entry name" value="ABC_transpr_FbpC"/>
</dbReference>
<dbReference type="EMBL" id="FNFV01000002">
    <property type="protein sequence ID" value="SDK28337.1"/>
    <property type="molecule type" value="Genomic_DNA"/>
</dbReference>
<keyword evidence="2" id="KW-1003">Cell membrane</keyword>
<accession>A0A1G9AM11</accession>
<dbReference type="Proteomes" id="UP000199328">
    <property type="component" value="Unassembled WGS sequence"/>
</dbReference>
<dbReference type="AlphaFoldDB" id="A0A1G9AM11"/>
<keyword evidence="14" id="KW-1185">Reference proteome</keyword>
<dbReference type="InterPro" id="IPR050093">
    <property type="entry name" value="ABC_SmlMolc_Importer"/>
</dbReference>
<dbReference type="GO" id="GO:0043190">
    <property type="term" value="C:ATP-binding cassette (ABC) transporter complex"/>
    <property type="evidence" value="ECO:0007669"/>
    <property type="project" value="InterPro"/>
</dbReference>
<dbReference type="GO" id="GO:0016887">
    <property type="term" value="F:ATP hydrolysis activity"/>
    <property type="evidence" value="ECO:0007669"/>
    <property type="project" value="InterPro"/>
</dbReference>
<dbReference type="InterPro" id="IPR003593">
    <property type="entry name" value="AAA+_ATPase"/>
</dbReference>
<keyword evidence="10" id="KW-0472">Membrane</keyword>
<feature type="region of interest" description="Disordered" evidence="11">
    <location>
        <begin position="1"/>
        <end position="22"/>
    </location>
</feature>
<dbReference type="PANTHER" id="PTHR42781:SF5">
    <property type="entry name" value="PUTRESCINE TRANSPORT ATP-BINDING PROTEIN POTG"/>
    <property type="match status" value="1"/>
</dbReference>
<dbReference type="PROSITE" id="PS50893">
    <property type="entry name" value="ABC_TRANSPORTER_2"/>
    <property type="match status" value="1"/>
</dbReference>
<gene>
    <name evidence="13" type="ORF">SAMN05216257_102197</name>
</gene>
<evidence type="ECO:0000256" key="3">
    <source>
        <dbReference type="ARBA" id="ARBA00022496"/>
    </source>
</evidence>
<dbReference type="InterPro" id="IPR017871">
    <property type="entry name" value="ABC_transporter-like_CS"/>
</dbReference>
<dbReference type="InterPro" id="IPR013611">
    <property type="entry name" value="Transp-assoc_OB_typ2"/>
</dbReference>
<evidence type="ECO:0000313" key="14">
    <source>
        <dbReference type="Proteomes" id="UP000199328"/>
    </source>
</evidence>
<dbReference type="GO" id="GO:0005524">
    <property type="term" value="F:ATP binding"/>
    <property type="evidence" value="ECO:0007669"/>
    <property type="project" value="UniProtKB-KW"/>
</dbReference>
<dbReference type="GO" id="GO:0015408">
    <property type="term" value="F:ABC-type ferric iron transporter activity"/>
    <property type="evidence" value="ECO:0007669"/>
    <property type="project" value="InterPro"/>
</dbReference>
<evidence type="ECO:0000256" key="1">
    <source>
        <dbReference type="ARBA" id="ARBA00022448"/>
    </source>
</evidence>
<keyword evidence="1" id="KW-0813">Transport</keyword>
<evidence type="ECO:0000256" key="10">
    <source>
        <dbReference type="ARBA" id="ARBA00023136"/>
    </source>
</evidence>
<keyword evidence="9" id="KW-0406">Ion transport</keyword>
<evidence type="ECO:0000256" key="11">
    <source>
        <dbReference type="SAM" id="MobiDB-lite"/>
    </source>
</evidence>
<evidence type="ECO:0000256" key="2">
    <source>
        <dbReference type="ARBA" id="ARBA00022475"/>
    </source>
</evidence>
<dbReference type="PROSITE" id="PS00211">
    <property type="entry name" value="ABC_TRANSPORTER_1"/>
    <property type="match status" value="1"/>
</dbReference>
<keyword evidence="4" id="KW-0997">Cell inner membrane</keyword>
<proteinExistence type="predicted"/>
<evidence type="ECO:0000256" key="9">
    <source>
        <dbReference type="ARBA" id="ARBA00023065"/>
    </source>
</evidence>
<name>A0A1G9AM11_9RHOB</name>
<keyword evidence="3" id="KW-0410">Iron transport</keyword>